<evidence type="ECO:0000256" key="10">
    <source>
        <dbReference type="ARBA" id="ARBA00033334"/>
    </source>
</evidence>
<comment type="catalytic activity">
    <reaction evidence="12 14">
        <text>2 cob(II)yrinate a,c diamide + reduced [electron-transfer flavoprotein] + 2 ATP = 2 adenosylcob(III)yrinate a,c-diamide + 2 triphosphate + oxidized [electron-transfer flavoprotein] + 3 H(+)</text>
        <dbReference type="Rhea" id="RHEA:11528"/>
        <dbReference type="Rhea" id="RHEA-COMP:10685"/>
        <dbReference type="Rhea" id="RHEA-COMP:10686"/>
        <dbReference type="ChEBI" id="CHEBI:15378"/>
        <dbReference type="ChEBI" id="CHEBI:18036"/>
        <dbReference type="ChEBI" id="CHEBI:30616"/>
        <dbReference type="ChEBI" id="CHEBI:57692"/>
        <dbReference type="ChEBI" id="CHEBI:58307"/>
        <dbReference type="ChEBI" id="CHEBI:58503"/>
        <dbReference type="ChEBI" id="CHEBI:58537"/>
        <dbReference type="EC" id="2.5.1.17"/>
    </reaction>
</comment>
<feature type="domain" description="Cobalamin adenosyltransferase-like" evidence="15">
    <location>
        <begin position="3"/>
        <end position="161"/>
    </location>
</feature>
<organism evidence="16 17">
    <name type="scientific">Anaerospora hongkongensis</name>
    <dbReference type="NCBI Taxonomy" id="244830"/>
    <lineage>
        <taxon>Bacteria</taxon>
        <taxon>Bacillati</taxon>
        <taxon>Bacillota</taxon>
        <taxon>Negativicutes</taxon>
        <taxon>Selenomonadales</taxon>
        <taxon>Sporomusaceae</taxon>
        <taxon>Anaerospora</taxon>
    </lineage>
</organism>
<dbReference type="OrthoDB" id="9778896at2"/>
<dbReference type="SUPFAM" id="SSF89028">
    <property type="entry name" value="Cobalamin adenosyltransferase-like"/>
    <property type="match status" value="1"/>
</dbReference>
<evidence type="ECO:0000256" key="11">
    <source>
        <dbReference type="ARBA" id="ARBA00033354"/>
    </source>
</evidence>
<dbReference type="NCBIfam" id="TIGR00636">
    <property type="entry name" value="PduO_Nterm"/>
    <property type="match status" value="1"/>
</dbReference>
<comment type="catalytic activity">
    <reaction evidence="13 14">
        <text>2 cob(II)alamin + reduced [electron-transfer flavoprotein] + 2 ATP = 2 adenosylcob(III)alamin + 2 triphosphate + oxidized [electron-transfer flavoprotein] + 3 H(+)</text>
        <dbReference type="Rhea" id="RHEA:28671"/>
        <dbReference type="Rhea" id="RHEA-COMP:10685"/>
        <dbReference type="Rhea" id="RHEA-COMP:10686"/>
        <dbReference type="ChEBI" id="CHEBI:15378"/>
        <dbReference type="ChEBI" id="CHEBI:16304"/>
        <dbReference type="ChEBI" id="CHEBI:18036"/>
        <dbReference type="ChEBI" id="CHEBI:18408"/>
        <dbReference type="ChEBI" id="CHEBI:30616"/>
        <dbReference type="ChEBI" id="CHEBI:57692"/>
        <dbReference type="ChEBI" id="CHEBI:58307"/>
        <dbReference type="EC" id="2.5.1.17"/>
    </reaction>
</comment>
<comment type="similarity">
    <text evidence="2 14">Belongs to the Cob(I)alamin adenosyltransferase family.</text>
</comment>
<evidence type="ECO:0000256" key="7">
    <source>
        <dbReference type="ARBA" id="ARBA00022741"/>
    </source>
</evidence>
<keyword evidence="8 14" id="KW-0067">ATP-binding</keyword>
<evidence type="ECO:0000313" key="16">
    <source>
        <dbReference type="EMBL" id="TCL39915.1"/>
    </source>
</evidence>
<proteinExistence type="inferred from homology"/>
<reference evidence="16 17" key="1">
    <citation type="submission" date="2019-03" db="EMBL/GenBank/DDBJ databases">
        <title>Genomic Encyclopedia of Type Strains, Phase IV (KMG-IV): sequencing the most valuable type-strain genomes for metagenomic binning, comparative biology and taxonomic classification.</title>
        <authorList>
            <person name="Goeker M."/>
        </authorList>
    </citation>
    <scope>NUCLEOTIDE SEQUENCE [LARGE SCALE GENOMIC DNA]</scope>
    <source>
        <strain evidence="16 17">DSM 15969</strain>
    </source>
</reference>
<evidence type="ECO:0000256" key="1">
    <source>
        <dbReference type="ARBA" id="ARBA00005121"/>
    </source>
</evidence>
<dbReference type="InterPro" id="IPR036451">
    <property type="entry name" value="CblAdoTrfase-like_sf"/>
</dbReference>
<protein>
    <recommendedName>
        <fullName evidence="4 14">Corrinoid adenosyltransferase</fullName>
        <ecNumber evidence="3 14">2.5.1.17</ecNumber>
    </recommendedName>
    <alternativeName>
        <fullName evidence="9 14">Cob(II)alamin adenosyltransferase</fullName>
    </alternativeName>
    <alternativeName>
        <fullName evidence="11 14">Cob(II)yrinic acid a,c-diamide adenosyltransferase</fullName>
    </alternativeName>
    <alternativeName>
        <fullName evidence="10 14">Cobinamide/cobalamin adenosyltransferase</fullName>
    </alternativeName>
</protein>
<evidence type="ECO:0000313" key="17">
    <source>
        <dbReference type="Proteomes" id="UP000295063"/>
    </source>
</evidence>
<dbReference type="UniPathway" id="UPA00148">
    <property type="reaction ID" value="UER00233"/>
</dbReference>
<evidence type="ECO:0000256" key="2">
    <source>
        <dbReference type="ARBA" id="ARBA00007487"/>
    </source>
</evidence>
<evidence type="ECO:0000256" key="9">
    <source>
        <dbReference type="ARBA" id="ARBA00031529"/>
    </source>
</evidence>
<dbReference type="PANTHER" id="PTHR12213:SF0">
    <property type="entry name" value="CORRINOID ADENOSYLTRANSFERASE MMAB"/>
    <property type="match status" value="1"/>
</dbReference>
<dbReference type="Pfam" id="PF01923">
    <property type="entry name" value="Cob_adeno_trans"/>
    <property type="match status" value="1"/>
</dbReference>
<accession>A0A4R1QAG2</accession>
<name>A0A4R1QAG2_9FIRM</name>
<evidence type="ECO:0000256" key="14">
    <source>
        <dbReference type="RuleBase" id="RU366026"/>
    </source>
</evidence>
<evidence type="ECO:0000256" key="8">
    <source>
        <dbReference type="ARBA" id="ARBA00022840"/>
    </source>
</evidence>
<dbReference type="EC" id="2.5.1.17" evidence="3 14"/>
<comment type="pathway">
    <text evidence="1 14">Cofactor biosynthesis; adenosylcobalamin biosynthesis; adenosylcobalamin from cob(II)yrinate a,c-diamide: step 2/7.</text>
</comment>
<evidence type="ECO:0000256" key="13">
    <source>
        <dbReference type="ARBA" id="ARBA00048692"/>
    </source>
</evidence>
<dbReference type="InterPro" id="IPR029499">
    <property type="entry name" value="PduO-typ"/>
</dbReference>
<evidence type="ECO:0000259" key="15">
    <source>
        <dbReference type="Pfam" id="PF01923"/>
    </source>
</evidence>
<keyword evidence="5 14" id="KW-0169">Cobalamin biosynthesis</keyword>
<sequence>MKVYTKTGDKGQTGLYTGERVDKDSVRVEAYGMVDEADSALGMARAIAVNPEVKTTIYDLQKLLWSLMADVASVGAEPRITGKEVQQLEVLIDKFDAELPPLTSFLVPGDTASSAALDIARTVTRRAERQLWRLSRQEELSGEGLVFLNRLSDLCFVLARVEINGK</sequence>
<dbReference type="AlphaFoldDB" id="A0A4R1QAG2"/>
<dbReference type="Gene3D" id="1.20.1200.10">
    <property type="entry name" value="Cobalamin adenosyltransferase-like"/>
    <property type="match status" value="1"/>
</dbReference>
<evidence type="ECO:0000256" key="5">
    <source>
        <dbReference type="ARBA" id="ARBA00022573"/>
    </source>
</evidence>
<keyword evidence="6 14" id="KW-0808">Transferase</keyword>
<dbReference type="GO" id="GO:0009236">
    <property type="term" value="P:cobalamin biosynthetic process"/>
    <property type="evidence" value="ECO:0007669"/>
    <property type="project" value="UniProtKB-UniRule"/>
</dbReference>
<dbReference type="Proteomes" id="UP000295063">
    <property type="component" value="Unassembled WGS sequence"/>
</dbReference>
<evidence type="ECO:0000256" key="3">
    <source>
        <dbReference type="ARBA" id="ARBA00012454"/>
    </source>
</evidence>
<evidence type="ECO:0000256" key="6">
    <source>
        <dbReference type="ARBA" id="ARBA00022679"/>
    </source>
</evidence>
<dbReference type="RefSeq" id="WP_132073961.1">
    <property type="nucleotide sequence ID" value="NZ_DAMAKO010000002.1"/>
</dbReference>
<dbReference type="InterPro" id="IPR016030">
    <property type="entry name" value="CblAdoTrfase-like"/>
</dbReference>
<dbReference type="GO" id="GO:0005524">
    <property type="term" value="F:ATP binding"/>
    <property type="evidence" value="ECO:0007669"/>
    <property type="project" value="UniProtKB-UniRule"/>
</dbReference>
<evidence type="ECO:0000256" key="12">
    <source>
        <dbReference type="ARBA" id="ARBA00048555"/>
    </source>
</evidence>
<comment type="caution">
    <text evidence="16">The sequence shown here is derived from an EMBL/GenBank/DDBJ whole genome shotgun (WGS) entry which is preliminary data.</text>
</comment>
<gene>
    <name evidence="16" type="ORF">EV210_101113</name>
</gene>
<keyword evidence="17" id="KW-1185">Reference proteome</keyword>
<dbReference type="EMBL" id="SLUI01000001">
    <property type="protein sequence ID" value="TCL39915.1"/>
    <property type="molecule type" value="Genomic_DNA"/>
</dbReference>
<dbReference type="GO" id="GO:0008817">
    <property type="term" value="F:corrinoid adenosyltransferase activity"/>
    <property type="evidence" value="ECO:0007669"/>
    <property type="project" value="UniProtKB-UniRule"/>
</dbReference>
<dbReference type="PANTHER" id="PTHR12213">
    <property type="entry name" value="CORRINOID ADENOSYLTRANSFERASE"/>
    <property type="match status" value="1"/>
</dbReference>
<evidence type="ECO:0000256" key="4">
    <source>
        <dbReference type="ARBA" id="ARBA00020963"/>
    </source>
</evidence>
<keyword evidence="7 14" id="KW-0547">Nucleotide-binding</keyword>